<dbReference type="HOGENOM" id="CLU_2117396_0_0_10"/>
<keyword evidence="2" id="KW-1185">Reference proteome</keyword>
<sequence>MMNHTDNDEIRWSDPAWLTYQRMPPDVQVGIDQTIESMFDRYAPVYRQRPVDIVSVGTVSHMHVPDWGMWLRFETEYYEDKDKAYLCIESVDELTLKEFEESVAATRAKSDRIS</sequence>
<name>I0KHH2_9BACT</name>
<evidence type="ECO:0000313" key="2">
    <source>
        <dbReference type="Proteomes" id="UP000011058"/>
    </source>
</evidence>
<gene>
    <name evidence="1" type="ORF">FAES_pFAES01081</name>
</gene>
<dbReference type="KEGG" id="fae:FAES_pFAES01081"/>
<evidence type="ECO:0000313" key="1">
    <source>
        <dbReference type="EMBL" id="CCH03575.1"/>
    </source>
</evidence>
<accession>I0KHH2</accession>
<dbReference type="Proteomes" id="UP000011058">
    <property type="component" value="Plasmid pFAES01"/>
</dbReference>
<keyword evidence="1" id="KW-0614">Plasmid</keyword>
<proteinExistence type="predicted"/>
<dbReference type="AlphaFoldDB" id="I0KHH2"/>
<dbReference type="EMBL" id="HE796684">
    <property type="protein sequence ID" value="CCH03575.1"/>
    <property type="molecule type" value="Genomic_DNA"/>
</dbReference>
<reference evidence="1 2" key="1">
    <citation type="journal article" date="2012" name="J. Bacteriol.">
        <title>Genome Sequence of Fibrella aestuarina BUZ 2T, a Filamentous Marine Bacterium.</title>
        <authorList>
            <person name="Filippini M."/>
            <person name="Qi W."/>
            <person name="Blom J."/>
            <person name="Goesmann A."/>
            <person name="Smits T.H."/>
            <person name="Bagheri H.C."/>
        </authorList>
    </citation>
    <scope>NUCLEOTIDE SEQUENCE [LARGE SCALE GENOMIC DNA]</scope>
    <source>
        <strain evidence="2">BUZ 2T</strain>
        <plasmid evidence="1 2">pFAES01</plasmid>
    </source>
</reference>
<dbReference type="eggNOG" id="ENOG50330MB">
    <property type="taxonomic scope" value="Bacteria"/>
</dbReference>
<protein>
    <submittedName>
        <fullName evidence="1">Uncharacterized protein</fullName>
    </submittedName>
</protein>
<organism evidence="1 2">
    <name type="scientific">Fibrella aestuarina BUZ 2</name>
    <dbReference type="NCBI Taxonomy" id="1166018"/>
    <lineage>
        <taxon>Bacteria</taxon>
        <taxon>Pseudomonadati</taxon>
        <taxon>Bacteroidota</taxon>
        <taxon>Cytophagia</taxon>
        <taxon>Cytophagales</taxon>
        <taxon>Spirosomataceae</taxon>
        <taxon>Fibrella</taxon>
    </lineage>
</organism>
<geneLocation type="plasmid" evidence="1 2">
    <name>pFAES01</name>
</geneLocation>